<evidence type="ECO:0000313" key="1">
    <source>
        <dbReference type="EMBL" id="QGZ55212.1"/>
    </source>
</evidence>
<organism evidence="1 2">
    <name type="scientific">Paraburkholderia acidiphila</name>
    <dbReference type="NCBI Taxonomy" id="2571747"/>
    <lineage>
        <taxon>Bacteria</taxon>
        <taxon>Pseudomonadati</taxon>
        <taxon>Pseudomonadota</taxon>
        <taxon>Betaproteobacteria</taxon>
        <taxon>Burkholderiales</taxon>
        <taxon>Burkholderiaceae</taxon>
        <taxon>Paraburkholderia</taxon>
    </lineage>
</organism>
<dbReference type="OrthoDB" id="8720906at2"/>
<sequence>MDTHADFADAFVLWVPCDACRTIRVTQGGVVTPLQGRVWMTVEGDAGDYWLEPGEALPLARGERARISGWREAVRVEVRCEVEPLAQPREWRFARLRAWLQVRLARRAPRRLAGARSHPPEERVA</sequence>
<name>A0A7Z2G4R0_9BURK</name>
<dbReference type="AlphaFoldDB" id="A0A7Z2G4R0"/>
<reference evidence="1 2" key="1">
    <citation type="submission" date="2019-12" db="EMBL/GenBank/DDBJ databases">
        <title>Paraburkholderia acidiphila 7Q-K02 sp. nov and Paraburkholderia acidisoli DHF22 sp. nov., two strains isolated from forest soil.</title>
        <authorList>
            <person name="Gao Z."/>
            <person name="Qiu L."/>
        </authorList>
    </citation>
    <scope>NUCLEOTIDE SEQUENCE [LARGE SCALE GENOMIC DNA]</scope>
    <source>
        <strain evidence="1 2">7Q-K02</strain>
    </source>
</reference>
<dbReference type="InterPro" id="IPR021317">
    <property type="entry name" value="DUF2917"/>
</dbReference>
<evidence type="ECO:0000313" key="2">
    <source>
        <dbReference type="Proteomes" id="UP000434209"/>
    </source>
</evidence>
<accession>A0A7Z2G4R0</accession>
<dbReference type="Pfam" id="PF11142">
    <property type="entry name" value="DUF2917"/>
    <property type="match status" value="1"/>
</dbReference>
<gene>
    <name evidence="1" type="ORF">FAZ97_09970</name>
</gene>
<dbReference type="Proteomes" id="UP000434209">
    <property type="component" value="Chromosome 1"/>
</dbReference>
<protein>
    <submittedName>
        <fullName evidence="1">DUF2917 domain-containing protein</fullName>
    </submittedName>
</protein>
<dbReference type="EMBL" id="CP046909">
    <property type="protein sequence ID" value="QGZ55212.1"/>
    <property type="molecule type" value="Genomic_DNA"/>
</dbReference>
<dbReference type="RefSeq" id="WP_158758292.1">
    <property type="nucleotide sequence ID" value="NZ_CP046909.1"/>
</dbReference>
<proteinExistence type="predicted"/>
<dbReference type="KEGG" id="pacp:FAZ97_09970"/>
<keyword evidence="2" id="KW-1185">Reference proteome</keyword>